<keyword evidence="3" id="KW-1003">Cell membrane</keyword>
<feature type="transmembrane region" description="Helical" evidence="7">
    <location>
        <begin position="171"/>
        <end position="190"/>
    </location>
</feature>
<keyword evidence="6 7" id="KW-0472">Membrane</keyword>
<sequence>MQATRAGAASRRRWLALALLCLVQFMVVLDIAIVNVALPSIQVDLGFARGDLQWVISAYALVFGGFLLLGGRTADMLGRRRVFLVGIVVFTSASLMAGLAWSEPSLIAARAFQGLGAAIITPAALSILSTTFAEGRERNIALGAWGAVGGFGGVAGVLLGGVLTSALSWEWIFFVNVPVGLVGLALAPVLLHESRDARVSSFDLPGAVLVTGGLSSMVYAITQAGEKGWLSAQTLGVLGGALVLLGVFVAWELRHPEPLMRFGILQSRTVSGANVAGFIMGTAMFSMFLMLTLYMQQVLGYSPMKTGVAYLAVAGTAIVWSAVASQLVTRVGVKPVLVVGMAMLTGGLVYFTQVSVGGSYVADLLPGFLLIGVGIGFSFVPISIAALAGVRPAEAGLASGLINTSQQIGGALGIAALSSIATSRTESAVAGGSILPDALVHGFSSAFLVGAVFAAAGLVAALTLIRRDELEAEVVAEGEALPELDAA</sequence>
<keyword evidence="5 7" id="KW-1133">Transmembrane helix</keyword>
<feature type="transmembrane region" description="Helical" evidence="7">
    <location>
        <begin position="307"/>
        <end position="324"/>
    </location>
</feature>
<feature type="transmembrane region" description="Helical" evidence="7">
    <location>
        <begin position="202"/>
        <end position="222"/>
    </location>
</feature>
<feature type="transmembrane region" description="Helical" evidence="7">
    <location>
        <begin position="442"/>
        <end position="465"/>
    </location>
</feature>
<evidence type="ECO:0000256" key="3">
    <source>
        <dbReference type="ARBA" id="ARBA00022475"/>
    </source>
</evidence>
<dbReference type="Proteomes" id="UP001500571">
    <property type="component" value="Unassembled WGS sequence"/>
</dbReference>
<dbReference type="EMBL" id="BAAAPB010000001">
    <property type="protein sequence ID" value="GAA1957915.1"/>
    <property type="molecule type" value="Genomic_DNA"/>
</dbReference>
<feature type="transmembrane region" description="Helical" evidence="7">
    <location>
        <begin position="52"/>
        <end position="70"/>
    </location>
</feature>
<dbReference type="Gene3D" id="1.20.1250.20">
    <property type="entry name" value="MFS general substrate transporter like domains"/>
    <property type="match status" value="1"/>
</dbReference>
<keyword evidence="4 7" id="KW-0812">Transmembrane</keyword>
<dbReference type="RefSeq" id="WP_344044298.1">
    <property type="nucleotide sequence ID" value="NZ_BAAAPB010000001.1"/>
</dbReference>
<dbReference type="InterPro" id="IPR020846">
    <property type="entry name" value="MFS_dom"/>
</dbReference>
<evidence type="ECO:0000313" key="9">
    <source>
        <dbReference type="EMBL" id="GAA1957915.1"/>
    </source>
</evidence>
<feature type="transmembrane region" description="Helical" evidence="7">
    <location>
        <begin position="400"/>
        <end position="422"/>
    </location>
</feature>
<feature type="transmembrane region" description="Helical" evidence="7">
    <location>
        <begin position="14"/>
        <end position="40"/>
    </location>
</feature>
<evidence type="ECO:0000256" key="1">
    <source>
        <dbReference type="ARBA" id="ARBA00004651"/>
    </source>
</evidence>
<feature type="transmembrane region" description="Helical" evidence="7">
    <location>
        <begin position="272"/>
        <end position="295"/>
    </location>
</feature>
<feature type="transmembrane region" description="Helical" evidence="7">
    <location>
        <begin position="368"/>
        <end position="388"/>
    </location>
</feature>
<dbReference type="PANTHER" id="PTHR42718:SF46">
    <property type="entry name" value="BLR6921 PROTEIN"/>
    <property type="match status" value="1"/>
</dbReference>
<feature type="transmembrane region" description="Helical" evidence="7">
    <location>
        <begin position="140"/>
        <end position="159"/>
    </location>
</feature>
<dbReference type="SUPFAM" id="SSF103473">
    <property type="entry name" value="MFS general substrate transporter"/>
    <property type="match status" value="1"/>
</dbReference>
<reference evidence="9 10" key="1">
    <citation type="journal article" date="2019" name="Int. J. Syst. Evol. Microbiol.">
        <title>The Global Catalogue of Microorganisms (GCM) 10K type strain sequencing project: providing services to taxonomists for standard genome sequencing and annotation.</title>
        <authorList>
            <consortium name="The Broad Institute Genomics Platform"/>
            <consortium name="The Broad Institute Genome Sequencing Center for Infectious Disease"/>
            <person name="Wu L."/>
            <person name="Ma J."/>
        </authorList>
    </citation>
    <scope>NUCLEOTIDE SEQUENCE [LARGE SCALE GENOMIC DNA]</scope>
    <source>
        <strain evidence="9 10">JCM 15309</strain>
    </source>
</reference>
<dbReference type="NCBIfam" id="TIGR00711">
    <property type="entry name" value="efflux_EmrB"/>
    <property type="match status" value="1"/>
</dbReference>
<name>A0ABN2QTN6_9ACTN</name>
<dbReference type="InterPro" id="IPR005829">
    <property type="entry name" value="Sugar_transporter_CS"/>
</dbReference>
<accession>A0ABN2QTN6</accession>
<feature type="domain" description="Major facilitator superfamily (MFS) profile" evidence="8">
    <location>
        <begin position="16"/>
        <end position="469"/>
    </location>
</feature>
<dbReference type="InterPro" id="IPR036259">
    <property type="entry name" value="MFS_trans_sf"/>
</dbReference>
<proteinExistence type="predicted"/>
<evidence type="ECO:0000256" key="4">
    <source>
        <dbReference type="ARBA" id="ARBA00022692"/>
    </source>
</evidence>
<evidence type="ECO:0000256" key="7">
    <source>
        <dbReference type="SAM" id="Phobius"/>
    </source>
</evidence>
<dbReference type="PROSITE" id="PS00216">
    <property type="entry name" value="SUGAR_TRANSPORT_1"/>
    <property type="match status" value="1"/>
</dbReference>
<dbReference type="PROSITE" id="PS50850">
    <property type="entry name" value="MFS"/>
    <property type="match status" value="1"/>
</dbReference>
<evidence type="ECO:0000256" key="2">
    <source>
        <dbReference type="ARBA" id="ARBA00022448"/>
    </source>
</evidence>
<comment type="caution">
    <text evidence="9">The sequence shown here is derived from an EMBL/GenBank/DDBJ whole genome shotgun (WGS) entry which is preliminary data.</text>
</comment>
<dbReference type="Gene3D" id="1.20.1720.10">
    <property type="entry name" value="Multidrug resistance protein D"/>
    <property type="match status" value="1"/>
</dbReference>
<dbReference type="InterPro" id="IPR004638">
    <property type="entry name" value="EmrB-like"/>
</dbReference>
<protein>
    <submittedName>
        <fullName evidence="9">DHA2 family efflux MFS transporter permease subunit</fullName>
    </submittedName>
</protein>
<dbReference type="InterPro" id="IPR011701">
    <property type="entry name" value="MFS"/>
</dbReference>
<evidence type="ECO:0000256" key="6">
    <source>
        <dbReference type="ARBA" id="ARBA00023136"/>
    </source>
</evidence>
<evidence type="ECO:0000313" key="10">
    <source>
        <dbReference type="Proteomes" id="UP001500571"/>
    </source>
</evidence>
<dbReference type="Pfam" id="PF07690">
    <property type="entry name" value="MFS_1"/>
    <property type="match status" value="1"/>
</dbReference>
<feature type="transmembrane region" description="Helical" evidence="7">
    <location>
        <begin position="228"/>
        <end position="251"/>
    </location>
</feature>
<feature type="transmembrane region" description="Helical" evidence="7">
    <location>
        <begin position="82"/>
        <end position="101"/>
    </location>
</feature>
<evidence type="ECO:0000259" key="8">
    <source>
        <dbReference type="PROSITE" id="PS50850"/>
    </source>
</evidence>
<dbReference type="CDD" id="cd17321">
    <property type="entry name" value="MFS_MMR_MDR_like"/>
    <property type="match status" value="1"/>
</dbReference>
<keyword evidence="2" id="KW-0813">Transport</keyword>
<organism evidence="9 10">
    <name type="scientific">Nocardioides panacihumi</name>
    <dbReference type="NCBI Taxonomy" id="400774"/>
    <lineage>
        <taxon>Bacteria</taxon>
        <taxon>Bacillati</taxon>
        <taxon>Actinomycetota</taxon>
        <taxon>Actinomycetes</taxon>
        <taxon>Propionibacteriales</taxon>
        <taxon>Nocardioidaceae</taxon>
        <taxon>Nocardioides</taxon>
    </lineage>
</organism>
<keyword evidence="10" id="KW-1185">Reference proteome</keyword>
<feature type="transmembrane region" description="Helical" evidence="7">
    <location>
        <begin position="107"/>
        <end position="128"/>
    </location>
</feature>
<comment type="subcellular location">
    <subcellularLocation>
        <location evidence="1">Cell membrane</location>
        <topology evidence="1">Multi-pass membrane protein</topology>
    </subcellularLocation>
</comment>
<evidence type="ECO:0000256" key="5">
    <source>
        <dbReference type="ARBA" id="ARBA00022989"/>
    </source>
</evidence>
<gene>
    <name evidence="9" type="ORF">GCM10009798_16750</name>
</gene>
<dbReference type="PANTHER" id="PTHR42718">
    <property type="entry name" value="MAJOR FACILITATOR SUPERFAMILY MULTIDRUG TRANSPORTER MFSC"/>
    <property type="match status" value="1"/>
</dbReference>
<dbReference type="PRINTS" id="PR01036">
    <property type="entry name" value="TCRTETB"/>
</dbReference>
<feature type="transmembrane region" description="Helical" evidence="7">
    <location>
        <begin position="336"/>
        <end position="356"/>
    </location>
</feature>